<dbReference type="KEGG" id="avn:Avin_39190"/>
<dbReference type="Proteomes" id="UP000002424">
    <property type="component" value="Chromosome"/>
</dbReference>
<accession>C1DSW6</accession>
<dbReference type="AlphaFoldDB" id="C1DSW6"/>
<dbReference type="STRING" id="322710.Avin_39190"/>
<evidence type="ECO:0000313" key="2">
    <source>
        <dbReference type="Proteomes" id="UP000002424"/>
    </source>
</evidence>
<keyword evidence="2" id="KW-1185">Reference proteome</keyword>
<sequence length="63" mass="6825">MKIVEFSTDLLIWRGCACDKKSFPAQVVALYCPSGASRDAPSTPKPRACLRVWSTSAGHGGLW</sequence>
<dbReference type="EMBL" id="CP001157">
    <property type="protein sequence ID" value="ACO80059.1"/>
    <property type="molecule type" value="Genomic_DNA"/>
</dbReference>
<evidence type="ECO:0000313" key="1">
    <source>
        <dbReference type="EMBL" id="ACO80059.1"/>
    </source>
</evidence>
<organism evidence="1 2">
    <name type="scientific">Azotobacter vinelandii (strain DJ / ATCC BAA-1303)</name>
    <dbReference type="NCBI Taxonomy" id="322710"/>
    <lineage>
        <taxon>Bacteria</taxon>
        <taxon>Pseudomonadati</taxon>
        <taxon>Pseudomonadota</taxon>
        <taxon>Gammaproteobacteria</taxon>
        <taxon>Pseudomonadales</taxon>
        <taxon>Pseudomonadaceae</taxon>
        <taxon>Azotobacter</taxon>
    </lineage>
</organism>
<dbReference type="EnsemblBacteria" id="ACO80059">
    <property type="protein sequence ID" value="ACO80059"/>
    <property type="gene ID" value="Avin_39190"/>
</dbReference>
<reference evidence="1 2" key="1">
    <citation type="journal article" date="2009" name="J. Bacteriol.">
        <title>Genome sequence of Azotobacter vinelandii, an obligate aerobe specialized to support diverse anaerobic metabolic processes.</title>
        <authorList>
            <person name="Setubal J.C."/>
            <person name="dos Santos P."/>
            <person name="Goldman B.S."/>
            <person name="Ertesvag H."/>
            <person name="Espin G."/>
            <person name="Rubio L.M."/>
            <person name="Valla S."/>
            <person name="Almeida N.F."/>
            <person name="Balasubramanian D."/>
            <person name="Cromes L."/>
            <person name="Curatti L."/>
            <person name="Du Z."/>
            <person name="Godsy E."/>
            <person name="Goodner B."/>
            <person name="Hellner-Burris K."/>
            <person name="Hernandez J.A."/>
            <person name="Houmiel K."/>
            <person name="Imperial J."/>
            <person name="Kennedy C."/>
            <person name="Larson T.J."/>
            <person name="Latreille P."/>
            <person name="Ligon L.S."/>
            <person name="Lu J."/>
            <person name="Maerk M."/>
            <person name="Miller N.M."/>
            <person name="Norton S."/>
            <person name="O'Carroll I.P."/>
            <person name="Paulsen I."/>
            <person name="Raulfs E.C."/>
            <person name="Roemer R."/>
            <person name="Rosser J."/>
            <person name="Segura D."/>
            <person name="Slater S."/>
            <person name="Stricklin S.L."/>
            <person name="Studholme D.J."/>
            <person name="Sun J."/>
            <person name="Viana C.J."/>
            <person name="Wallin E."/>
            <person name="Wang B."/>
            <person name="Wheeler C."/>
            <person name="Zhu H."/>
            <person name="Dean D.R."/>
            <person name="Dixon R."/>
            <person name="Wood D."/>
        </authorList>
    </citation>
    <scope>NUCLEOTIDE SEQUENCE [LARGE SCALE GENOMIC DNA]</scope>
    <source>
        <strain evidence="2">DJ / ATCC BAA-1303</strain>
    </source>
</reference>
<protein>
    <submittedName>
        <fullName evidence="1">Uncharacterized protein</fullName>
    </submittedName>
</protein>
<dbReference type="HOGENOM" id="CLU_2876055_0_0_6"/>
<proteinExistence type="predicted"/>
<gene>
    <name evidence="1" type="ordered locus">Avin_39190</name>
</gene>
<name>C1DSW6_AZOVD</name>